<feature type="region of interest" description="Disordered" evidence="1">
    <location>
        <begin position="1"/>
        <end position="91"/>
    </location>
</feature>
<dbReference type="AlphaFoldDB" id="A0A168K9R2"/>
<protein>
    <submittedName>
        <fullName evidence="2">Uncharacterized protein</fullName>
    </submittedName>
</protein>
<accession>A0A168K9R2</accession>
<reference evidence="2 3" key="1">
    <citation type="journal article" date="2016" name="Genome Biol. Evol.">
        <title>Divergent and convergent evolution of fungal pathogenicity.</title>
        <authorList>
            <person name="Shang Y."/>
            <person name="Xiao G."/>
            <person name="Zheng P."/>
            <person name="Cen K."/>
            <person name="Zhan S."/>
            <person name="Wang C."/>
        </authorList>
    </citation>
    <scope>NUCLEOTIDE SEQUENCE [LARGE SCALE GENOMIC DNA]</scope>
    <source>
        <strain evidence="2 3">RCEF 1005</strain>
    </source>
</reference>
<feature type="compositionally biased region" description="Basic residues" evidence="1">
    <location>
        <begin position="79"/>
        <end position="91"/>
    </location>
</feature>
<evidence type="ECO:0000313" key="3">
    <source>
        <dbReference type="Proteomes" id="UP000076881"/>
    </source>
</evidence>
<organism evidence="2 3">
    <name type="scientific">Akanthomyces lecanii RCEF 1005</name>
    <dbReference type="NCBI Taxonomy" id="1081108"/>
    <lineage>
        <taxon>Eukaryota</taxon>
        <taxon>Fungi</taxon>
        <taxon>Dikarya</taxon>
        <taxon>Ascomycota</taxon>
        <taxon>Pezizomycotina</taxon>
        <taxon>Sordariomycetes</taxon>
        <taxon>Hypocreomycetidae</taxon>
        <taxon>Hypocreales</taxon>
        <taxon>Cordycipitaceae</taxon>
        <taxon>Akanthomyces</taxon>
        <taxon>Cordyceps confragosa</taxon>
    </lineage>
</organism>
<feature type="compositionally biased region" description="Basic and acidic residues" evidence="1">
    <location>
        <begin position="1"/>
        <end position="10"/>
    </location>
</feature>
<sequence>MTELNGKYEMDFTESESEEMRRVKTPDKRSGATVPRRSARIAALQERRAAEAARAAQDSLPIPQAPPARRRQDNDAAKKSKGRATKRRRRG</sequence>
<dbReference type="Proteomes" id="UP000076881">
    <property type="component" value="Unassembled WGS sequence"/>
</dbReference>
<gene>
    <name evidence="2" type="ORF">LEL_00955</name>
</gene>
<dbReference type="EMBL" id="AZHF01000001">
    <property type="protein sequence ID" value="OAA81410.1"/>
    <property type="molecule type" value="Genomic_DNA"/>
</dbReference>
<evidence type="ECO:0000256" key="1">
    <source>
        <dbReference type="SAM" id="MobiDB-lite"/>
    </source>
</evidence>
<keyword evidence="3" id="KW-1185">Reference proteome</keyword>
<proteinExistence type="predicted"/>
<feature type="compositionally biased region" description="Basic and acidic residues" evidence="1">
    <location>
        <begin position="18"/>
        <end position="30"/>
    </location>
</feature>
<comment type="caution">
    <text evidence="2">The sequence shown here is derived from an EMBL/GenBank/DDBJ whole genome shotgun (WGS) entry which is preliminary data.</text>
</comment>
<name>A0A168K9R2_CORDF</name>
<evidence type="ECO:0000313" key="2">
    <source>
        <dbReference type="EMBL" id="OAA81410.1"/>
    </source>
</evidence>